<keyword evidence="3" id="KW-0119">Carbohydrate metabolism</keyword>
<dbReference type="OrthoDB" id="3039123at2759"/>
<feature type="signal peptide" evidence="10">
    <location>
        <begin position="1"/>
        <end position="16"/>
    </location>
</feature>
<keyword evidence="6 10" id="KW-0378">Hydrolase</keyword>
<gene>
    <name evidence="11" type="ORF">B0A48_10911</name>
</gene>
<evidence type="ECO:0000256" key="4">
    <source>
        <dbReference type="ARBA" id="ARBA00022723"/>
    </source>
</evidence>
<dbReference type="Pfam" id="PF07519">
    <property type="entry name" value="Tannase"/>
    <property type="match status" value="1"/>
</dbReference>
<keyword evidence="3" id="KW-0858">Xylan degradation</keyword>
<keyword evidence="8" id="KW-1015">Disulfide bond</keyword>
<dbReference type="PANTHER" id="PTHR33938">
    <property type="entry name" value="FERULOYL ESTERASE B-RELATED"/>
    <property type="match status" value="1"/>
</dbReference>
<evidence type="ECO:0000256" key="2">
    <source>
        <dbReference type="ARBA" id="ARBA00022487"/>
    </source>
</evidence>
<comment type="caution">
    <text evidence="11">The sequence shown here is derived from an EMBL/GenBank/DDBJ whole genome shotgun (WGS) entry which is preliminary data.</text>
</comment>
<keyword evidence="12" id="KW-1185">Reference proteome</keyword>
<evidence type="ECO:0000313" key="12">
    <source>
        <dbReference type="Proteomes" id="UP000192596"/>
    </source>
</evidence>
<dbReference type="EC" id="3.1.1.-" evidence="10"/>
<evidence type="ECO:0000256" key="1">
    <source>
        <dbReference type="ARBA" id="ARBA00006249"/>
    </source>
</evidence>
<protein>
    <recommendedName>
        <fullName evidence="10">Carboxylic ester hydrolase</fullName>
        <ecNumber evidence="10">3.1.1.-</ecNumber>
    </recommendedName>
</protein>
<comment type="catalytic activity">
    <reaction evidence="9">
        <text>feruloyl-polysaccharide + H2O = ferulate + polysaccharide.</text>
        <dbReference type="EC" id="3.1.1.73"/>
    </reaction>
</comment>
<dbReference type="EMBL" id="NAJO01000022">
    <property type="protein sequence ID" value="OQO04300.1"/>
    <property type="molecule type" value="Genomic_DNA"/>
</dbReference>
<comment type="similarity">
    <text evidence="1 10">Belongs to the tannase family.</text>
</comment>
<evidence type="ECO:0000256" key="9">
    <source>
        <dbReference type="ARBA" id="ARBA00034075"/>
    </source>
</evidence>
<dbReference type="AlphaFoldDB" id="A0A1V8SZ00"/>
<dbReference type="STRING" id="1507870.A0A1V8SZ00"/>
<keyword evidence="4" id="KW-0479">Metal-binding</keyword>
<dbReference type="GO" id="GO:0046872">
    <property type="term" value="F:metal ion binding"/>
    <property type="evidence" value="ECO:0007669"/>
    <property type="project" value="UniProtKB-KW"/>
</dbReference>
<evidence type="ECO:0000313" key="11">
    <source>
        <dbReference type="EMBL" id="OQO04300.1"/>
    </source>
</evidence>
<keyword evidence="3" id="KW-0624">Polysaccharide degradation</keyword>
<name>A0A1V8SZ00_9PEZI</name>
<evidence type="ECO:0000256" key="6">
    <source>
        <dbReference type="ARBA" id="ARBA00022801"/>
    </source>
</evidence>
<keyword evidence="5 10" id="KW-0732">Signal</keyword>
<dbReference type="Proteomes" id="UP000192596">
    <property type="component" value="Unassembled WGS sequence"/>
</dbReference>
<proteinExistence type="inferred from homology"/>
<dbReference type="InterPro" id="IPR011118">
    <property type="entry name" value="Tannase/feruloyl_esterase"/>
</dbReference>
<dbReference type="InterPro" id="IPR029058">
    <property type="entry name" value="AB_hydrolase_fold"/>
</dbReference>
<evidence type="ECO:0000256" key="3">
    <source>
        <dbReference type="ARBA" id="ARBA00022651"/>
    </source>
</evidence>
<sequence length="512" mass="54706">MHYPAMLFTILPLASALVLPGTTPDCSSFAQSVQLSGYNATYLNATYYTEHSVSGYGVYNDIPFCEVYASISYGSNDTLVFATWLPNRKAYEDRFMAVGNGGMAGIIDYGGMITQMNAGMGFAVAGGNAGHLASENNDGGGAPGVYIPYLHDKEQVTTWIHDAISLFTPAAKALVGAYYGHEARHAYYDGCSTGGAQGFALAQYHPELFDGIVAGSPGNWYSHLALSFLWNAQATATNASKLSQDTLNFITNATLNACDLNDGVADRLIENPLACNFTIDSLVCNAAAANSSTCLTPAQLKAAKAIYAGPVRSDNGTQLYPGFDIGSESSWLYQEGLLSNAFSVPILQNLVYDNLSYDASTFNWASDVADLDVNAGTLIDEISPDLSAFKDCGGKLLVTQGWADAYNAATWPIQHLEQVEDFFDGSVAEWFRLFMVPGGGHCGAAAAYKNVPAAYHTVAKLVSWVEGGDAPEDILSTDPPDGSSRTRKLCSWPATARYVSGDVDDWNSYVCE</sequence>
<evidence type="ECO:0000256" key="7">
    <source>
        <dbReference type="ARBA" id="ARBA00022837"/>
    </source>
</evidence>
<evidence type="ECO:0000256" key="10">
    <source>
        <dbReference type="RuleBase" id="RU361238"/>
    </source>
</evidence>
<evidence type="ECO:0000256" key="5">
    <source>
        <dbReference type="ARBA" id="ARBA00022729"/>
    </source>
</evidence>
<dbReference type="SUPFAM" id="SSF53474">
    <property type="entry name" value="alpha/beta-Hydrolases"/>
    <property type="match status" value="1"/>
</dbReference>
<keyword evidence="2" id="KW-0719">Serine esterase</keyword>
<organism evidence="11 12">
    <name type="scientific">Cryoendolithus antarcticus</name>
    <dbReference type="NCBI Taxonomy" id="1507870"/>
    <lineage>
        <taxon>Eukaryota</taxon>
        <taxon>Fungi</taxon>
        <taxon>Dikarya</taxon>
        <taxon>Ascomycota</taxon>
        <taxon>Pezizomycotina</taxon>
        <taxon>Dothideomycetes</taxon>
        <taxon>Dothideomycetidae</taxon>
        <taxon>Cladosporiales</taxon>
        <taxon>Cladosporiaceae</taxon>
        <taxon>Cryoendolithus</taxon>
    </lineage>
</organism>
<keyword evidence="7" id="KW-0106">Calcium</keyword>
<dbReference type="InParanoid" id="A0A1V8SZ00"/>
<dbReference type="GO" id="GO:0045493">
    <property type="term" value="P:xylan catabolic process"/>
    <property type="evidence" value="ECO:0007669"/>
    <property type="project" value="UniProtKB-KW"/>
</dbReference>
<accession>A0A1V8SZ00</accession>
<reference evidence="12" key="1">
    <citation type="submission" date="2017-03" db="EMBL/GenBank/DDBJ databases">
        <title>Genomes of endolithic fungi from Antarctica.</title>
        <authorList>
            <person name="Coleine C."/>
            <person name="Masonjones S."/>
            <person name="Stajich J.E."/>
        </authorList>
    </citation>
    <scope>NUCLEOTIDE SEQUENCE [LARGE SCALE GENOMIC DNA]</scope>
    <source>
        <strain evidence="12">CCFEE 5527</strain>
    </source>
</reference>
<dbReference type="GO" id="GO:0030600">
    <property type="term" value="F:feruloyl esterase activity"/>
    <property type="evidence" value="ECO:0007669"/>
    <property type="project" value="UniProtKB-EC"/>
</dbReference>
<dbReference type="Gene3D" id="3.40.50.1820">
    <property type="entry name" value="alpha/beta hydrolase"/>
    <property type="match status" value="1"/>
</dbReference>
<dbReference type="PANTHER" id="PTHR33938:SF15">
    <property type="entry name" value="FERULOYL ESTERASE B-RELATED"/>
    <property type="match status" value="1"/>
</dbReference>
<feature type="chain" id="PRO_5011811659" description="Carboxylic ester hydrolase" evidence="10">
    <location>
        <begin position="17"/>
        <end position="512"/>
    </location>
</feature>
<evidence type="ECO:0000256" key="8">
    <source>
        <dbReference type="ARBA" id="ARBA00023157"/>
    </source>
</evidence>